<dbReference type="Proteomes" id="UP001153636">
    <property type="component" value="Chromosome 6"/>
</dbReference>
<feature type="region of interest" description="Disordered" evidence="1">
    <location>
        <begin position="1705"/>
        <end position="1765"/>
    </location>
</feature>
<feature type="region of interest" description="Disordered" evidence="1">
    <location>
        <begin position="1"/>
        <end position="569"/>
    </location>
</feature>
<feature type="compositionally biased region" description="Low complexity" evidence="1">
    <location>
        <begin position="1053"/>
        <end position="1066"/>
    </location>
</feature>
<dbReference type="InterPro" id="IPR033184">
    <property type="entry name" value="PRRC2"/>
</dbReference>
<feature type="compositionally biased region" description="Basic and acidic residues" evidence="1">
    <location>
        <begin position="959"/>
        <end position="998"/>
    </location>
</feature>
<feature type="compositionally biased region" description="Basic and acidic residues" evidence="1">
    <location>
        <begin position="704"/>
        <end position="733"/>
    </location>
</feature>
<feature type="compositionally biased region" description="Polar residues" evidence="1">
    <location>
        <begin position="302"/>
        <end position="311"/>
    </location>
</feature>
<evidence type="ECO:0000256" key="1">
    <source>
        <dbReference type="SAM" id="MobiDB-lite"/>
    </source>
</evidence>
<feature type="compositionally biased region" description="Basic and acidic residues" evidence="1">
    <location>
        <begin position="374"/>
        <end position="513"/>
    </location>
</feature>
<feature type="compositionally biased region" description="Low complexity" evidence="1">
    <location>
        <begin position="123"/>
        <end position="134"/>
    </location>
</feature>
<feature type="compositionally biased region" description="Basic and acidic residues" evidence="1">
    <location>
        <begin position="528"/>
        <end position="563"/>
    </location>
</feature>
<feature type="compositionally biased region" description="Basic and acidic residues" evidence="1">
    <location>
        <begin position="168"/>
        <end position="203"/>
    </location>
</feature>
<feature type="region of interest" description="Disordered" evidence="1">
    <location>
        <begin position="1053"/>
        <end position="1076"/>
    </location>
</feature>
<feature type="compositionally biased region" description="Basic and acidic residues" evidence="1">
    <location>
        <begin position="1864"/>
        <end position="1879"/>
    </location>
</feature>
<reference evidence="2" key="1">
    <citation type="submission" date="2022-01" db="EMBL/GenBank/DDBJ databases">
        <authorList>
            <person name="King R."/>
        </authorList>
    </citation>
    <scope>NUCLEOTIDE SEQUENCE</scope>
</reference>
<organism evidence="2 3">
    <name type="scientific">Psylliodes chrysocephalus</name>
    <dbReference type="NCBI Taxonomy" id="3402493"/>
    <lineage>
        <taxon>Eukaryota</taxon>
        <taxon>Metazoa</taxon>
        <taxon>Ecdysozoa</taxon>
        <taxon>Arthropoda</taxon>
        <taxon>Hexapoda</taxon>
        <taxon>Insecta</taxon>
        <taxon>Pterygota</taxon>
        <taxon>Neoptera</taxon>
        <taxon>Endopterygota</taxon>
        <taxon>Coleoptera</taxon>
        <taxon>Polyphaga</taxon>
        <taxon>Cucujiformia</taxon>
        <taxon>Chrysomeloidea</taxon>
        <taxon>Chrysomelidae</taxon>
        <taxon>Galerucinae</taxon>
        <taxon>Alticini</taxon>
        <taxon>Psylliodes</taxon>
    </lineage>
</organism>
<feature type="compositionally biased region" description="Basic and acidic residues" evidence="1">
    <location>
        <begin position="891"/>
        <end position="903"/>
    </location>
</feature>
<feature type="compositionally biased region" description="Basic and acidic residues" evidence="1">
    <location>
        <begin position="817"/>
        <end position="867"/>
    </location>
</feature>
<feature type="region of interest" description="Disordered" evidence="1">
    <location>
        <begin position="1798"/>
        <end position="1879"/>
    </location>
</feature>
<feature type="compositionally biased region" description="Polar residues" evidence="1">
    <location>
        <begin position="1810"/>
        <end position="1825"/>
    </location>
</feature>
<feature type="compositionally biased region" description="Basic and acidic residues" evidence="1">
    <location>
        <begin position="108"/>
        <end position="120"/>
    </location>
</feature>
<protein>
    <recommendedName>
        <fullName evidence="4">BAT2 N-terminal domain-containing protein</fullName>
    </recommendedName>
</protein>
<accession>A0A9P0GII5</accession>
<feature type="compositionally biased region" description="Basic and acidic residues" evidence="1">
    <location>
        <begin position="285"/>
        <end position="299"/>
    </location>
</feature>
<name>A0A9P0GII5_9CUCU</name>
<evidence type="ECO:0000313" key="3">
    <source>
        <dbReference type="Proteomes" id="UP001153636"/>
    </source>
</evidence>
<feature type="compositionally biased region" description="Polar residues" evidence="1">
    <location>
        <begin position="9"/>
        <end position="27"/>
    </location>
</feature>
<feature type="compositionally biased region" description="Basic and acidic residues" evidence="1">
    <location>
        <begin position="601"/>
        <end position="633"/>
    </location>
</feature>
<feature type="compositionally biased region" description="Basic and acidic residues" evidence="1">
    <location>
        <begin position="933"/>
        <end position="949"/>
    </location>
</feature>
<feature type="compositionally biased region" description="Low complexity" evidence="1">
    <location>
        <begin position="873"/>
        <end position="886"/>
    </location>
</feature>
<feature type="compositionally biased region" description="Low complexity" evidence="1">
    <location>
        <begin position="1329"/>
        <end position="1340"/>
    </location>
</feature>
<feature type="compositionally biased region" description="Basic and acidic residues" evidence="1">
    <location>
        <begin position="35"/>
        <end position="72"/>
    </location>
</feature>
<feature type="region of interest" description="Disordered" evidence="1">
    <location>
        <begin position="593"/>
        <end position="1000"/>
    </location>
</feature>
<feature type="compositionally biased region" description="Polar residues" evidence="1">
    <location>
        <begin position="1834"/>
        <end position="1844"/>
    </location>
</feature>
<feature type="compositionally biased region" description="Basic and acidic residues" evidence="1">
    <location>
        <begin position="229"/>
        <end position="257"/>
    </location>
</feature>
<dbReference type="OrthoDB" id="1939715at2759"/>
<gene>
    <name evidence="2" type="ORF">PSYICH_LOCUS12299</name>
</gene>
<evidence type="ECO:0000313" key="2">
    <source>
        <dbReference type="EMBL" id="CAH1112042.1"/>
    </source>
</evidence>
<feature type="compositionally biased region" description="Basic and acidic residues" evidence="1">
    <location>
        <begin position="682"/>
        <end position="694"/>
    </location>
</feature>
<feature type="region of interest" description="Disordered" evidence="1">
    <location>
        <begin position="1292"/>
        <end position="1341"/>
    </location>
</feature>
<feature type="compositionally biased region" description="Basic and acidic residues" evidence="1">
    <location>
        <begin position="777"/>
        <end position="789"/>
    </location>
</feature>
<dbReference type="GO" id="GO:0030154">
    <property type="term" value="P:cell differentiation"/>
    <property type="evidence" value="ECO:0007669"/>
    <property type="project" value="TreeGrafter"/>
</dbReference>
<evidence type="ECO:0008006" key="4">
    <source>
        <dbReference type="Google" id="ProtNLM"/>
    </source>
</evidence>
<feature type="compositionally biased region" description="Polar residues" evidence="1">
    <location>
        <begin position="1709"/>
        <end position="1749"/>
    </location>
</feature>
<dbReference type="PANTHER" id="PTHR14038:SF0">
    <property type="entry name" value="LP18708P"/>
    <property type="match status" value="1"/>
</dbReference>
<keyword evidence="3" id="KW-1185">Reference proteome</keyword>
<feature type="compositionally biased region" description="Polar residues" evidence="1">
    <location>
        <begin position="258"/>
        <end position="281"/>
    </location>
</feature>
<dbReference type="PANTHER" id="PTHR14038">
    <property type="entry name" value="BAT2 HLA-B-ASSOCIATED TRANSCRIPT 2"/>
    <property type="match status" value="1"/>
</dbReference>
<dbReference type="EMBL" id="OV651818">
    <property type="protein sequence ID" value="CAH1112042.1"/>
    <property type="molecule type" value="Genomic_DNA"/>
</dbReference>
<proteinExistence type="predicted"/>
<sequence length="1879" mass="211282">MPSFMYKGNNFQQGPGIGVQNSQNMPSPINGRSHRPADNRPPRLGDRGEVEEVAPRPIIREEELSRMDEISKDMGWAESDEIDYNQKLAFSDDESEKAFKKEHKKMQYNREQRDNRDSHNIDNQNRQWNSSRSNALRGRSSEDEDIWTQRRSQQDKEVEIAVQRAKQRKEEEEKRFSEERKQAAAKKLMELEEKIQKRDKDNNEGVGTINPNTIPPKPINHVDIPLPDFQKDKEKDRDSQRDKDTRSRTPNESDEKNQPPNQGNTFRQLTQIEGKNFPSNRKQIKSSERDNRDNRDNRDQNGPNFSRQFQNDLPPRFLKHQRNNSSSNLPNQQQQQQQQQQQYHRDVFDNRWGSNVGPKSQSNAFHHPPHNRNLRQDSPDVEKDEFDRKEYRRQSSEESYRSPHHSQEAGQRLPHDSRYHMDVFENRHQDYDMQGGKREQEHDKRQKEKSSQDNIKHEEYPHRFGNDDWDERREQNRDEKSTEKYEKERDHLQRQDSRDSRLSKHSKDSELRDYNMGSWSEAIYEPSNDEKRKDYGREERRIVPGPITKDRIEADDMRTERRNLTQLKRGQPVEVKLEIKKDSEKKEFVSAWADSIPSELEEAHGRGTEEKTLLEGSRTSDHSKKPDKPDDFNQGRNRSFGQKKGWGSDTHSSRGPPWPRRPSSRGQKSGNREYPTDSDGSLDDHKQDGSKAESNDQNSPKSLRKSDKDEKNRENKQDNYADKKKEKSDRKDNNYVPRGEPSRHGRGGGNFRSGRMGGLGKRIDGYGPPPSKSPFGGHHDDKEKDKKQGDNTNVNAAQAEDKTKQNQQALAAGIIGKRMETSSSTEDKNKDRDSKSRNKIDNRRNKPKSDDNKASDNSDDKNRDKKLQQKTQNNRSSSSSNRSRNNPPRLGGDKKYDSSRSDSMRQNSSNSLKKDEKSTDYNPFTNVIADISTKNRDENEHLDDREEKTSFNGDSEGFQEVKSKKNVKERQKSLDEKSSKGIKNDSGKDMKIDRDRKKISPVTQQLTQQQIQNIPPLMATPVNPPPVLPQTKNQFDRPRQTKLPPRFAKQKLQKQVMQQQQQQQQQHHSLGDMNDINNLTQNVNVYVMKDTGIPPPVPACAWDKPLGSQLRNPEHENMLGVAIDAVKGLESIHSTSQGVVSPGSEKIIGKTSPLQDKNLLDGSTPPVNTIIFENTNFKSAPGTRNNTRPENKPRMKIDDGTIDNSVISSFNKPNMNDLLQTKTDKAEPIQLPLFKEDTADMKLDFFSADLQFSDDKTSKNFVSKPIHTMTSGNNTVDSLDIKIASVKKVWETSEQETEENQISFGGPPLDSNVFNQGKDTPDDNHEVYSPSPSQSVSTTTNVCKVKPTQQVSGSGQTVLSSSHQPHTGIVAPGLMGNPLSPPPMQQVLGASVGIGPQYTANQHISYQASLSGNTQYGISTIPSPPTVPLVYNSTQQMQAAAQTAGLYGAFQIDQLGGQGRSQYSQYPSYHGIGQTANSPYSTQSVFLPTAAPPPHPPPPSAPGPPELYSSMNNYRMSATGPFGQNQQLSNPSTVLISSTSNSLMSASVKPSSQQISAIGTKAGGVGQAYQQQSQQGQQMFMAYDPTIQANYLASSAGVMQRAPVAPAQNNVVPGLQPSSSFYSGSTGGQTGFYQQPGSSSMGSQMQQHQAGYGLQGNVFGTHSQSHTNTGMQNFNSHFLTTPIQVAAALSAAQAQQFRSSLPAGYMKGVNSQQMGDQSGRPQQLKSPSSQEVLSSVFNTGSQIPSPKSRQNNKHPPPQSSPTAQHKYNLYQGVGGQQNPNMQRYPTPIQRPVNFQQVQQNPVNQKHRSNSNKTPNRQYYGNQSQNEKSEEGKLTDNTLSNTNPAGTAKTALGTGSGSSVTVPTEKIKDNIKEEPAALKD</sequence>
<feature type="compositionally biased region" description="Low complexity" evidence="1">
    <location>
        <begin position="332"/>
        <end position="342"/>
    </location>
</feature>
<feature type="compositionally biased region" description="Gly residues" evidence="1">
    <location>
        <begin position="747"/>
        <end position="760"/>
    </location>
</feature>